<dbReference type="RefSeq" id="WP_379282985.1">
    <property type="nucleotide sequence ID" value="NZ_JBHUGF010000010.1"/>
</dbReference>
<dbReference type="Pfam" id="PF01695">
    <property type="entry name" value="IstB_IS21"/>
    <property type="match status" value="1"/>
</dbReference>
<gene>
    <name evidence="2" type="ORF">ACFSGI_08850</name>
</gene>
<reference evidence="3" key="1">
    <citation type="journal article" date="2019" name="Int. J. Syst. Evol. Microbiol.">
        <title>The Global Catalogue of Microorganisms (GCM) 10K type strain sequencing project: providing services to taxonomists for standard genome sequencing and annotation.</title>
        <authorList>
            <consortium name="The Broad Institute Genomics Platform"/>
            <consortium name="The Broad Institute Genome Sequencing Center for Infectious Disease"/>
            <person name="Wu L."/>
            <person name="Ma J."/>
        </authorList>
    </citation>
    <scope>NUCLEOTIDE SEQUENCE [LARGE SCALE GENOMIC DNA]</scope>
    <source>
        <strain evidence="3">CGMCC 1.15067</strain>
    </source>
</reference>
<feature type="domain" description="IstB-like ATP-binding" evidence="1">
    <location>
        <begin position="54"/>
        <end position="226"/>
    </location>
</feature>
<sequence length="263" mass="29896">MRSSTKTSHSSAASSETQVSYECPICQDTEFILSKVPGTILIGNEERQVMNEVATECECRIKKRVERLMKSSQITDSFRNMTFGSFDLEGKSPVILSMFDTVQRYAKDFAKIIELKSRQNSLCLLGQPGTGKTHLLTALSNHLISKGVAVQYFPWVEGITDLQSDLDASNEKLAQMQKVQLLFIDDMYKGRDKPTPWQLEKIFGVINYRYLNNLPVLISSEKTIAQMCDFDEGTGSRINEMCKEYKVTIKKDIALNYRLQEDE</sequence>
<dbReference type="PANTHER" id="PTHR30050:SF10">
    <property type="entry name" value="PHAGE-LIKE ELEMENT PBSX PROTEIN XKDC"/>
    <property type="match status" value="1"/>
</dbReference>
<organism evidence="2 3">
    <name type="scientific">Paenibacillus nicotianae</name>
    <dbReference type="NCBI Taxonomy" id="1526551"/>
    <lineage>
        <taxon>Bacteria</taxon>
        <taxon>Bacillati</taxon>
        <taxon>Bacillota</taxon>
        <taxon>Bacilli</taxon>
        <taxon>Bacillales</taxon>
        <taxon>Paenibacillaceae</taxon>
        <taxon>Paenibacillus</taxon>
    </lineage>
</organism>
<accession>A0ABW4USS0</accession>
<keyword evidence="2" id="KW-0547">Nucleotide-binding</keyword>
<dbReference type="NCBIfam" id="NF005378">
    <property type="entry name" value="PRK06921.1"/>
    <property type="match status" value="1"/>
</dbReference>
<evidence type="ECO:0000313" key="2">
    <source>
        <dbReference type="EMBL" id="MFD1990066.1"/>
    </source>
</evidence>
<proteinExistence type="predicted"/>
<dbReference type="InterPro" id="IPR002611">
    <property type="entry name" value="IstB_ATP-bd"/>
</dbReference>
<evidence type="ECO:0000259" key="1">
    <source>
        <dbReference type="Pfam" id="PF01695"/>
    </source>
</evidence>
<dbReference type="GO" id="GO:0005524">
    <property type="term" value="F:ATP binding"/>
    <property type="evidence" value="ECO:0007669"/>
    <property type="project" value="UniProtKB-KW"/>
</dbReference>
<dbReference type="SUPFAM" id="SSF52540">
    <property type="entry name" value="P-loop containing nucleoside triphosphate hydrolases"/>
    <property type="match status" value="1"/>
</dbReference>
<dbReference type="PRINTS" id="PR00051">
    <property type="entry name" value="DNAA"/>
</dbReference>
<keyword evidence="3" id="KW-1185">Reference proteome</keyword>
<dbReference type="InterPro" id="IPR020591">
    <property type="entry name" value="Chromosome_initiator_DnaA-like"/>
</dbReference>
<keyword evidence="2" id="KW-0067">ATP-binding</keyword>
<name>A0ABW4USS0_9BACL</name>
<dbReference type="EMBL" id="JBHUGF010000010">
    <property type="protein sequence ID" value="MFD1990066.1"/>
    <property type="molecule type" value="Genomic_DNA"/>
</dbReference>
<dbReference type="CDD" id="cd00009">
    <property type="entry name" value="AAA"/>
    <property type="match status" value="1"/>
</dbReference>
<dbReference type="PANTHER" id="PTHR30050">
    <property type="entry name" value="CHROMOSOMAL REPLICATION INITIATOR PROTEIN DNAA"/>
    <property type="match status" value="1"/>
</dbReference>
<evidence type="ECO:0000313" key="3">
    <source>
        <dbReference type="Proteomes" id="UP001597403"/>
    </source>
</evidence>
<comment type="caution">
    <text evidence="2">The sequence shown here is derived from an EMBL/GenBank/DDBJ whole genome shotgun (WGS) entry which is preliminary data.</text>
</comment>
<dbReference type="Proteomes" id="UP001597403">
    <property type="component" value="Unassembled WGS sequence"/>
</dbReference>
<dbReference type="InterPro" id="IPR027417">
    <property type="entry name" value="P-loop_NTPase"/>
</dbReference>
<protein>
    <submittedName>
        <fullName evidence="2">ATP-binding protein</fullName>
    </submittedName>
</protein>
<dbReference type="Gene3D" id="3.40.50.300">
    <property type="entry name" value="P-loop containing nucleotide triphosphate hydrolases"/>
    <property type="match status" value="1"/>
</dbReference>